<dbReference type="PANTHER" id="PTHR21686">
    <property type="entry name" value="DEOXYNUCLEOTIDYLTRANSFERASE TERMINAL-INTERACTING PROTEIN 2"/>
    <property type="match status" value="1"/>
</dbReference>
<feature type="domain" description="Fcf2 pre-rRNA processing C-terminal" evidence="4">
    <location>
        <begin position="3"/>
        <end position="81"/>
    </location>
</feature>
<organism evidence="5 6">
    <name type="scientific">Monoraphidium neglectum</name>
    <dbReference type="NCBI Taxonomy" id="145388"/>
    <lineage>
        <taxon>Eukaryota</taxon>
        <taxon>Viridiplantae</taxon>
        <taxon>Chlorophyta</taxon>
        <taxon>core chlorophytes</taxon>
        <taxon>Chlorophyceae</taxon>
        <taxon>CS clade</taxon>
        <taxon>Sphaeropleales</taxon>
        <taxon>Selenastraceae</taxon>
        <taxon>Monoraphidium</taxon>
    </lineage>
</organism>
<reference evidence="5 6" key="1">
    <citation type="journal article" date="2013" name="BMC Genomics">
        <title>Reconstruction of the lipid metabolism for the microalga Monoraphidium neglectum from its genome sequence reveals characteristics suitable for biofuel production.</title>
        <authorList>
            <person name="Bogen C."/>
            <person name="Al-Dilaimi A."/>
            <person name="Albersmeier A."/>
            <person name="Wichmann J."/>
            <person name="Grundmann M."/>
            <person name="Rupp O."/>
            <person name="Lauersen K.J."/>
            <person name="Blifernez-Klassen O."/>
            <person name="Kalinowski J."/>
            <person name="Goesmann A."/>
            <person name="Mussgnug J.H."/>
            <person name="Kruse O."/>
        </authorList>
    </citation>
    <scope>NUCLEOTIDE SEQUENCE [LARGE SCALE GENOMIC DNA]</scope>
    <source>
        <strain evidence="5 6">SAG 48.87</strain>
    </source>
</reference>
<comment type="subcellular location">
    <subcellularLocation>
        <location evidence="1">Nucleus</location>
        <location evidence="1">Nucleolus</location>
    </subcellularLocation>
</comment>
<evidence type="ECO:0000256" key="2">
    <source>
        <dbReference type="ARBA" id="ARBA00023242"/>
    </source>
</evidence>
<keyword evidence="5" id="KW-0808">Transferase</keyword>
<dbReference type="InterPro" id="IPR039883">
    <property type="entry name" value="Fcf2/DNTTIP2"/>
</dbReference>
<keyword evidence="2" id="KW-0539">Nucleus</keyword>
<feature type="region of interest" description="Disordered" evidence="3">
    <location>
        <begin position="75"/>
        <end position="115"/>
    </location>
</feature>
<dbReference type="STRING" id="145388.A0A0D2N295"/>
<dbReference type="GeneID" id="25740506"/>
<dbReference type="EMBL" id="KK101586">
    <property type="protein sequence ID" value="KIZ00336.1"/>
    <property type="molecule type" value="Genomic_DNA"/>
</dbReference>
<evidence type="ECO:0000313" key="5">
    <source>
        <dbReference type="EMBL" id="KIZ00336.1"/>
    </source>
</evidence>
<dbReference type="GO" id="GO:0006396">
    <property type="term" value="P:RNA processing"/>
    <property type="evidence" value="ECO:0007669"/>
    <property type="project" value="TreeGrafter"/>
</dbReference>
<protein>
    <submittedName>
        <fullName evidence="5">Deoxynucleotidyltransferaseterminal-interacting protein 2</fullName>
    </submittedName>
</protein>
<dbReference type="GO" id="GO:0003723">
    <property type="term" value="F:RNA binding"/>
    <property type="evidence" value="ECO:0007669"/>
    <property type="project" value="TreeGrafter"/>
</dbReference>
<dbReference type="KEGG" id="mng:MNEG_7630"/>
<keyword evidence="6" id="KW-1185">Reference proteome</keyword>
<dbReference type="Pfam" id="PF08698">
    <property type="entry name" value="Fcf2"/>
    <property type="match status" value="1"/>
</dbReference>
<sequence length="115" mass="13396">MRVTDDVKRDLRLLRLRGAYDPKRFYKSFDESKFPKYFAFGTVVDDPLDGPEGRLSKAERKATLTQQLLADDALSASRKRRFSRMQEEGQARAAKGKRRKTDNPRNKPSKQRPKH</sequence>
<dbReference type="GO" id="GO:0005730">
    <property type="term" value="C:nucleolus"/>
    <property type="evidence" value="ECO:0007669"/>
    <property type="project" value="UniProtKB-SubCell"/>
</dbReference>
<dbReference type="InterPro" id="IPR014810">
    <property type="entry name" value="Fcf2_C"/>
</dbReference>
<evidence type="ECO:0000256" key="3">
    <source>
        <dbReference type="SAM" id="MobiDB-lite"/>
    </source>
</evidence>
<evidence type="ECO:0000259" key="4">
    <source>
        <dbReference type="Pfam" id="PF08698"/>
    </source>
</evidence>
<accession>A0A0D2N295</accession>
<dbReference type="PANTHER" id="PTHR21686:SF12">
    <property type="entry name" value="DEOXYNUCLEOTIDYLTRANSFERASE TERMINAL-INTERACTING PROTEIN 2"/>
    <property type="match status" value="1"/>
</dbReference>
<gene>
    <name evidence="5" type="ORF">MNEG_7630</name>
</gene>
<dbReference type="RefSeq" id="XP_013899355.1">
    <property type="nucleotide sequence ID" value="XM_014043901.1"/>
</dbReference>
<dbReference type="Proteomes" id="UP000054498">
    <property type="component" value="Unassembled WGS sequence"/>
</dbReference>
<evidence type="ECO:0000256" key="1">
    <source>
        <dbReference type="ARBA" id="ARBA00004604"/>
    </source>
</evidence>
<dbReference type="AlphaFoldDB" id="A0A0D2N295"/>
<evidence type="ECO:0000313" key="6">
    <source>
        <dbReference type="Proteomes" id="UP000054498"/>
    </source>
</evidence>
<proteinExistence type="predicted"/>
<name>A0A0D2N295_9CHLO</name>
<dbReference type="GO" id="GO:0016740">
    <property type="term" value="F:transferase activity"/>
    <property type="evidence" value="ECO:0007669"/>
    <property type="project" value="UniProtKB-KW"/>
</dbReference>
<dbReference type="OrthoDB" id="427886at2759"/>